<dbReference type="NCBIfam" id="TIGR03487">
    <property type="entry name" value="cas_csp2"/>
    <property type="match status" value="1"/>
</dbReference>
<comment type="caution">
    <text evidence="2">The sequence shown here is derived from an EMBL/GenBank/DDBJ whole genome shotgun (WGS) entry which is preliminary data.</text>
</comment>
<evidence type="ECO:0000313" key="2">
    <source>
        <dbReference type="EMBL" id="NDU95282.1"/>
    </source>
</evidence>
<keyword evidence="3" id="KW-1185">Reference proteome</keyword>
<feature type="compositionally biased region" description="Acidic residues" evidence="1">
    <location>
        <begin position="509"/>
        <end position="518"/>
    </location>
</feature>
<gene>
    <name evidence="2" type="primary">cas8c</name>
    <name evidence="2" type="ORF">GK108_10400</name>
</gene>
<organism evidence="2 3">
    <name type="scientific">Spirosoma terrae</name>
    <dbReference type="NCBI Taxonomy" id="1968276"/>
    <lineage>
        <taxon>Bacteria</taxon>
        <taxon>Pseudomonadati</taxon>
        <taxon>Bacteroidota</taxon>
        <taxon>Cytophagia</taxon>
        <taxon>Cytophagales</taxon>
        <taxon>Cytophagaceae</taxon>
        <taxon>Spirosoma</taxon>
    </lineage>
</organism>
<feature type="region of interest" description="Disordered" evidence="1">
    <location>
        <begin position="493"/>
        <end position="518"/>
    </location>
</feature>
<accession>A0A6L9L7G4</accession>
<protein>
    <submittedName>
        <fullName evidence="2">Type I-PGING CRISPR-associated protein Cas8c/Csp2</fullName>
    </submittedName>
</protein>
<evidence type="ECO:0000256" key="1">
    <source>
        <dbReference type="SAM" id="MobiDB-lite"/>
    </source>
</evidence>
<dbReference type="RefSeq" id="WP_163946878.1">
    <property type="nucleotide sequence ID" value="NZ_JAAFZH010000003.1"/>
</dbReference>
<evidence type="ECO:0000313" key="3">
    <source>
        <dbReference type="Proteomes" id="UP000474175"/>
    </source>
</evidence>
<sequence>MTHPYLRYGYALFLAETNLEEGISFNEHAPALIRELQKSLLDFRLKPAASYVGMRSVKFTFCDDAKGDTSKGVFLAPNVIASDKAAGNLIKSCTDWIAEVQSELVKTGGVINLNKPTKASMSSTPTSGEYLSFGATAGRGKPSVSTAENAFALLTSLTSNKPAMAYKTYSQGKTERSNTTIIPAFDSIKDTVRFIRLFSKMKDRYLGSEAMEGGVFQEKNKKGEVTKESPLRPKIYDGNFPHAPRSSALGPVALLGAIGRWSKEAEDTTWALDVLESLKNAQMYVISYGKAQSFRYNHYLVDLAKENRLSEIIDSLYYTMLLNAGPRSTDNRNDYQVFDLFTARFLIQFNRASFRDFLAQRAEYPSQTSILFTTYFEKMESIQPEVVRSAKSLGRWLNYVAYRVAKESDEKATKEDMRKMKAKVLVELESSTFSAKSGDALIAQAVTRAGRLSGMDAPEEASLFMEQTAAGSITLDQAKNLLIAFSRLRNKYEPRDTDTSGDAGTQADGTDDVSDAQA</sequence>
<dbReference type="Proteomes" id="UP000474175">
    <property type="component" value="Unassembled WGS sequence"/>
</dbReference>
<reference evidence="2 3" key="1">
    <citation type="submission" date="2020-02" db="EMBL/GenBank/DDBJ databases">
        <title>Draft genome sequence of two Spirosoma agri KCTC 52727 and Spirosoma terrae KCTC 52035.</title>
        <authorList>
            <person name="Rojas J."/>
            <person name="Ambika Manirajan B."/>
            <person name="Suarez C."/>
            <person name="Ratering S."/>
            <person name="Schnell S."/>
        </authorList>
    </citation>
    <scope>NUCLEOTIDE SEQUENCE [LARGE SCALE GENOMIC DNA]</scope>
    <source>
        <strain evidence="2 3">KCTC 52035</strain>
    </source>
</reference>
<dbReference type="AlphaFoldDB" id="A0A6L9L7G4"/>
<proteinExistence type="predicted"/>
<dbReference type="EMBL" id="JAAFZH010000003">
    <property type="protein sequence ID" value="NDU95282.1"/>
    <property type="molecule type" value="Genomic_DNA"/>
</dbReference>
<dbReference type="InterPro" id="IPR020029">
    <property type="entry name" value="CRISPR-assoc_Csp2"/>
</dbReference>
<name>A0A6L9L7G4_9BACT</name>